<evidence type="ECO:0000256" key="2">
    <source>
        <dbReference type="ARBA" id="ARBA00004123"/>
    </source>
</evidence>
<keyword evidence="23" id="KW-1185">Reference proteome</keyword>
<feature type="compositionally biased region" description="Acidic residues" evidence="19">
    <location>
        <begin position="9"/>
        <end position="20"/>
    </location>
</feature>
<dbReference type="Gene3D" id="3.30.2160.10">
    <property type="entry name" value="Hect, E3 ligase catalytic domain"/>
    <property type="match status" value="1"/>
</dbReference>
<dbReference type="SMART" id="SM00119">
    <property type="entry name" value="HECTc"/>
    <property type="match status" value="1"/>
</dbReference>
<dbReference type="EMBL" id="AXCN02001027">
    <property type="status" value="NOT_ANNOTATED_CDS"/>
    <property type="molecule type" value="Genomic_DNA"/>
</dbReference>
<dbReference type="GO" id="GO:0048731">
    <property type="term" value="P:system development"/>
    <property type="evidence" value="ECO:0007669"/>
    <property type="project" value="UniProtKB-ARBA"/>
</dbReference>
<evidence type="ECO:0000256" key="16">
    <source>
        <dbReference type="ARBA" id="ARBA00077235"/>
    </source>
</evidence>
<evidence type="ECO:0000256" key="3">
    <source>
        <dbReference type="ARBA" id="ARBA00004496"/>
    </source>
</evidence>
<dbReference type="Gene3D" id="6.10.130.10">
    <property type="entry name" value="Ubiquitin-protein ligase E3A, N-terminal zinc-binding domain (AZUL)"/>
    <property type="match status" value="1"/>
</dbReference>
<dbReference type="InterPro" id="IPR044611">
    <property type="entry name" value="E3A/B/C-like"/>
</dbReference>
<keyword evidence="14" id="KW-0539">Nucleus</keyword>
<feature type="compositionally biased region" description="Polar residues" evidence="19">
    <location>
        <begin position="228"/>
        <end position="246"/>
    </location>
</feature>
<dbReference type="Proteomes" id="UP000075886">
    <property type="component" value="Unassembled WGS sequence"/>
</dbReference>
<dbReference type="GO" id="GO:0005737">
    <property type="term" value="C:cytoplasm"/>
    <property type="evidence" value="ECO:0007669"/>
    <property type="project" value="UniProtKB-SubCell"/>
</dbReference>
<dbReference type="EnsemblMetazoa" id="AFAF021872-RA">
    <property type="protein sequence ID" value="AFAF021872-PA"/>
    <property type="gene ID" value="AFAF021872"/>
</dbReference>
<keyword evidence="13" id="KW-0090">Biological rhythms</keyword>
<feature type="compositionally biased region" description="Basic and acidic residues" evidence="19">
    <location>
        <begin position="254"/>
        <end position="263"/>
    </location>
</feature>
<evidence type="ECO:0000256" key="18">
    <source>
        <dbReference type="PROSITE-ProRule" id="PRU00104"/>
    </source>
</evidence>
<evidence type="ECO:0000256" key="5">
    <source>
        <dbReference type="ARBA" id="ARBA00022490"/>
    </source>
</evidence>
<dbReference type="GO" id="GO:0006511">
    <property type="term" value="P:ubiquitin-dependent protein catabolic process"/>
    <property type="evidence" value="ECO:0007669"/>
    <property type="project" value="UniProtKB-ARBA"/>
</dbReference>
<sequence>MNSTHDQPQSDEESRIDEESSSSCVKDETKATKMNNRPMPSKSSATTTTASAASSSSPASSRTRNRTGTPLTSEEQELKRISAKKLIERYFYQLMQGCGNAKCCNKHCASSGKVGQLTPNAAAVRAIQLFSQEAALCPETQPSKVPKTDDLHHTATTSSSIVHTTNEGPSQTDHGFIPGDERKKEEKDITKMEVAYDNSAFDIDSMEEEEANNLTTCPGSGSSGSSSNKTTHNQSEPQTRSSSAVNSAGPKPKPVPDDTPHLDERTLHDLTERCIREGSDAPLIRTLGAVFSSYRALAASFHFCPAASSIDKMLARAPGADLRNMKKEDLRSLEGDLDKDEDSKAPAESTPDVSDPARTSIDVESVRRTMKALHAARPNVYGPINNALELLGESLSRDLRLGLTTPDELEQIVSAFVIAFETLLIGSADCLEGSFPRICAAVIRLPVSAQGRLVRIWAKHCKDSIHTLLHQLQQLITITTLTMNSYRRARIHDNEIVCNATKTMKLVYYANILASELEPKHYREQDLRDCLLPTYLSLIPEEDEMRPNEPDAPARQKRMEDPLMVELDVNPLDCREPLVPYEEFYNEMLCDVVEMDHDYLEYKSIASAENGGLSSKLFCFMHHSFILTPTTKTLALYYDSRIRMYSERRFSYLQLQQQQLRNNISIQQSLNPYLKLKIRRDHIIDDALVELEIIAMSNPKDLKKQLVVEFTGEQGIDEGGVSKEFFQLIIEEIFNPDYGMFVTNEDSNTVWFNSISFENEAQFTLIGIVLGLAIYNNIILAVNFPMVVYRKLMGMKGSFLDLKDFNPVLFNSLKSLLEYEDNDMEEVFLQTFKIGYRDVFGNMLEHELKPDGDAVFVTQENKHEFVELYSDFMLNGSVEKQFNAFRRGFQMVTDESPLHLLFRPEEVELIVCGSKEFDFDELELSTEYEGGFSADSQTIKDFWSIVHGLSMEVKRKLLQFTTGSDRVPVGGLSRLKLVIARNGPDSDRLPTSHTCFNVLLLPEYSSKEKLEERLLKAINYSKGFGML</sequence>
<dbReference type="GO" id="GO:0030518">
    <property type="term" value="P:nuclear receptor-mediated steroid hormone signaling pathway"/>
    <property type="evidence" value="ECO:0007669"/>
    <property type="project" value="UniProtKB-ARBA"/>
</dbReference>
<organism evidence="22 23">
    <name type="scientific">Anopheles farauti</name>
    <dbReference type="NCBI Taxonomy" id="69004"/>
    <lineage>
        <taxon>Eukaryota</taxon>
        <taxon>Metazoa</taxon>
        <taxon>Ecdysozoa</taxon>
        <taxon>Arthropoda</taxon>
        <taxon>Hexapoda</taxon>
        <taxon>Insecta</taxon>
        <taxon>Pterygota</taxon>
        <taxon>Neoptera</taxon>
        <taxon>Endopterygota</taxon>
        <taxon>Diptera</taxon>
        <taxon>Nematocera</taxon>
        <taxon>Culicoidea</taxon>
        <taxon>Culicidae</taxon>
        <taxon>Anophelinae</taxon>
        <taxon>Anopheles</taxon>
    </lineage>
</organism>
<comment type="catalytic activity">
    <reaction evidence="1">
        <text>S-ubiquitinyl-[E2 ubiquitin-conjugating enzyme]-L-cysteine + [acceptor protein]-L-lysine = [E2 ubiquitin-conjugating enzyme]-L-cysteine + N(6)-ubiquitinyl-[acceptor protein]-L-lysine.</text>
        <dbReference type="EC" id="2.3.2.26"/>
    </reaction>
</comment>
<dbReference type="GO" id="GO:0080090">
    <property type="term" value="P:regulation of primary metabolic process"/>
    <property type="evidence" value="ECO:0007669"/>
    <property type="project" value="UniProtKB-ARBA"/>
</dbReference>
<comment type="subcellular location">
    <subcellularLocation>
        <location evidence="3">Cytoplasm</location>
    </subcellularLocation>
    <subcellularLocation>
        <location evidence="2">Nucleus</location>
    </subcellularLocation>
</comment>
<evidence type="ECO:0000256" key="7">
    <source>
        <dbReference type="ARBA" id="ARBA00022679"/>
    </source>
</evidence>
<dbReference type="InterPro" id="IPR032353">
    <property type="entry name" value="AZUL"/>
</dbReference>
<keyword evidence="5" id="KW-0963">Cytoplasm</keyword>
<protein>
    <recommendedName>
        <fullName evidence="15">Ubiquitin-protein ligase E3A</fullName>
        <ecNumber evidence="4">2.3.2.26</ecNumber>
    </recommendedName>
    <alternativeName>
        <fullName evidence="17">HECT-type ubiquitin transferase E3A</fullName>
    </alternativeName>
    <alternativeName>
        <fullName evidence="16">Oncogenic protein-associated protein E6-AP</fullName>
    </alternativeName>
</protein>
<evidence type="ECO:0000256" key="20">
    <source>
        <dbReference type="SAM" id="Phobius"/>
    </source>
</evidence>
<evidence type="ECO:0000313" key="23">
    <source>
        <dbReference type="Proteomes" id="UP000075886"/>
    </source>
</evidence>
<dbReference type="GO" id="GO:0000502">
    <property type="term" value="C:proteasome complex"/>
    <property type="evidence" value="ECO:0007669"/>
    <property type="project" value="UniProtKB-KW"/>
</dbReference>
<evidence type="ECO:0000256" key="12">
    <source>
        <dbReference type="ARBA" id="ARBA00022942"/>
    </source>
</evidence>
<dbReference type="FunFam" id="3.30.2160.10:FF:000004">
    <property type="entry name" value="probable E3 ubiquitin-protein ligase HERC4 isoform X1"/>
    <property type="match status" value="1"/>
</dbReference>
<reference evidence="23" key="1">
    <citation type="submission" date="2014-01" db="EMBL/GenBank/DDBJ databases">
        <title>The Genome Sequence of Anopheles farauti FAR1 (V2).</title>
        <authorList>
            <consortium name="The Broad Institute Genomics Platform"/>
            <person name="Neafsey D.E."/>
            <person name="Besansky N."/>
            <person name="Howell P."/>
            <person name="Walton C."/>
            <person name="Young S.K."/>
            <person name="Zeng Q."/>
            <person name="Gargeya S."/>
            <person name="Fitzgerald M."/>
            <person name="Haas B."/>
            <person name="Abouelleil A."/>
            <person name="Allen A.W."/>
            <person name="Alvarado L."/>
            <person name="Arachchi H.M."/>
            <person name="Berlin A.M."/>
            <person name="Chapman S.B."/>
            <person name="Gainer-Dewar J."/>
            <person name="Goldberg J."/>
            <person name="Griggs A."/>
            <person name="Gujja S."/>
            <person name="Hansen M."/>
            <person name="Howarth C."/>
            <person name="Imamovic A."/>
            <person name="Ireland A."/>
            <person name="Larimer J."/>
            <person name="McCowan C."/>
            <person name="Murphy C."/>
            <person name="Pearson M."/>
            <person name="Poon T.W."/>
            <person name="Priest M."/>
            <person name="Roberts A."/>
            <person name="Saif S."/>
            <person name="Shea T."/>
            <person name="Sisk P."/>
            <person name="Sykes S."/>
            <person name="Wortman J."/>
            <person name="Nusbaum C."/>
            <person name="Birren B."/>
        </authorList>
    </citation>
    <scope>NUCLEOTIDE SEQUENCE [LARGE SCALE GENOMIC DNA]</scope>
    <source>
        <strain evidence="23">FAR1</strain>
    </source>
</reference>
<evidence type="ECO:0000256" key="10">
    <source>
        <dbReference type="ARBA" id="ARBA00022786"/>
    </source>
</evidence>
<dbReference type="FunFam" id="3.30.2410.10:FF:000003">
    <property type="entry name" value="probable E3 ubiquitin-protein ligase HERC4 isoform X1"/>
    <property type="match status" value="1"/>
</dbReference>
<keyword evidence="7" id="KW-0808">Transferase</keyword>
<evidence type="ECO:0000259" key="21">
    <source>
        <dbReference type="PROSITE" id="PS50237"/>
    </source>
</evidence>
<keyword evidence="11" id="KW-0862">Zinc</keyword>
<evidence type="ECO:0000256" key="4">
    <source>
        <dbReference type="ARBA" id="ARBA00012485"/>
    </source>
</evidence>
<dbReference type="GO" id="GO:0000209">
    <property type="term" value="P:protein polyubiquitination"/>
    <property type="evidence" value="ECO:0007669"/>
    <property type="project" value="InterPro"/>
</dbReference>
<evidence type="ECO:0000256" key="6">
    <source>
        <dbReference type="ARBA" id="ARBA00022553"/>
    </source>
</evidence>
<keyword evidence="20" id="KW-0812">Transmembrane</keyword>
<dbReference type="EC" id="2.3.2.26" evidence="4"/>
<dbReference type="AlphaFoldDB" id="A0A499FUS9"/>
<feature type="region of interest" description="Disordered" evidence="19">
    <location>
        <begin position="335"/>
        <end position="358"/>
    </location>
</feature>
<dbReference type="InterPro" id="IPR042556">
    <property type="entry name" value="AZUL_sf"/>
</dbReference>
<dbReference type="PANTHER" id="PTHR45700">
    <property type="entry name" value="UBIQUITIN-PROTEIN LIGASE E3C"/>
    <property type="match status" value="1"/>
</dbReference>
<dbReference type="SUPFAM" id="SSF56204">
    <property type="entry name" value="Hect, E3 ligase catalytic domain"/>
    <property type="match status" value="1"/>
</dbReference>
<name>A0A499FUS9_9DIPT</name>
<dbReference type="Pfam" id="PF00632">
    <property type="entry name" value="HECT"/>
    <property type="match status" value="1"/>
</dbReference>
<feature type="region of interest" description="Disordered" evidence="19">
    <location>
        <begin position="1"/>
        <end position="77"/>
    </location>
</feature>
<keyword evidence="10 18" id="KW-0833">Ubl conjugation pathway</keyword>
<feature type="transmembrane region" description="Helical" evidence="20">
    <location>
        <begin position="763"/>
        <end position="789"/>
    </location>
</feature>
<evidence type="ECO:0000256" key="1">
    <source>
        <dbReference type="ARBA" id="ARBA00000885"/>
    </source>
</evidence>
<dbReference type="GO" id="GO:0048513">
    <property type="term" value="P:animal organ development"/>
    <property type="evidence" value="ECO:0007669"/>
    <property type="project" value="UniProtKB-ARBA"/>
</dbReference>
<keyword evidence="8" id="KW-0479">Metal-binding</keyword>
<proteinExistence type="predicted"/>
<keyword evidence="20" id="KW-1133">Transmembrane helix</keyword>
<reference evidence="22" key="2">
    <citation type="submission" date="2020-05" db="UniProtKB">
        <authorList>
            <consortium name="EnsemblMetazoa"/>
        </authorList>
    </citation>
    <scope>IDENTIFICATION</scope>
    <source>
        <strain evidence="22">FAR1</strain>
    </source>
</reference>
<feature type="compositionally biased region" description="Low complexity" evidence="19">
    <location>
        <begin position="41"/>
        <end position="62"/>
    </location>
</feature>
<feature type="compositionally biased region" description="Basic and acidic residues" evidence="19">
    <location>
        <begin position="335"/>
        <end position="345"/>
    </location>
</feature>
<dbReference type="FunFam" id="3.90.1750.10:FF:000008">
    <property type="entry name" value="Putative ubiquitin-protein ligase E3A"/>
    <property type="match status" value="1"/>
</dbReference>
<evidence type="ECO:0000256" key="15">
    <source>
        <dbReference type="ARBA" id="ARBA00067504"/>
    </source>
</evidence>
<dbReference type="Pfam" id="PF16558">
    <property type="entry name" value="AZUL"/>
    <property type="match status" value="1"/>
</dbReference>
<evidence type="ECO:0000313" key="22">
    <source>
        <dbReference type="EnsemblMetazoa" id="AFAF021872-PA"/>
    </source>
</evidence>
<feature type="compositionally biased region" description="Basic and acidic residues" evidence="19">
    <location>
        <begin position="179"/>
        <end position="188"/>
    </location>
</feature>
<dbReference type="Gene3D" id="3.30.2410.10">
    <property type="entry name" value="Hect, E3 ligase catalytic domain"/>
    <property type="match status" value="1"/>
</dbReference>
<dbReference type="InterPro" id="IPR000569">
    <property type="entry name" value="HECT_dom"/>
</dbReference>
<dbReference type="STRING" id="69004.A0A499FUS9"/>
<evidence type="ECO:0000256" key="19">
    <source>
        <dbReference type="SAM" id="MobiDB-lite"/>
    </source>
</evidence>
<dbReference type="GO" id="GO:0010604">
    <property type="term" value="P:positive regulation of macromolecule metabolic process"/>
    <property type="evidence" value="ECO:0007669"/>
    <property type="project" value="UniProtKB-ARBA"/>
</dbReference>
<dbReference type="InterPro" id="IPR035983">
    <property type="entry name" value="Hect_E3_ubiquitin_ligase"/>
</dbReference>
<evidence type="ECO:0000256" key="14">
    <source>
        <dbReference type="ARBA" id="ARBA00023242"/>
    </source>
</evidence>
<dbReference type="PANTHER" id="PTHR45700:SF8">
    <property type="entry name" value="HECT-TYPE E3 UBIQUITIN TRANSFERASE"/>
    <property type="match status" value="1"/>
</dbReference>
<keyword evidence="12" id="KW-0647">Proteasome</keyword>
<dbReference type="GO" id="GO:0042752">
    <property type="term" value="P:regulation of circadian rhythm"/>
    <property type="evidence" value="ECO:0007669"/>
    <property type="project" value="UniProtKB-ARBA"/>
</dbReference>
<dbReference type="GO" id="GO:0005634">
    <property type="term" value="C:nucleus"/>
    <property type="evidence" value="ECO:0007669"/>
    <property type="project" value="UniProtKB-SubCell"/>
</dbReference>
<evidence type="ECO:0000256" key="11">
    <source>
        <dbReference type="ARBA" id="ARBA00022833"/>
    </source>
</evidence>
<dbReference type="GO" id="GO:0008270">
    <property type="term" value="F:zinc ion binding"/>
    <property type="evidence" value="ECO:0007669"/>
    <property type="project" value="UniProtKB-KW"/>
</dbReference>
<dbReference type="VEuPathDB" id="VectorBase:AFAF021872"/>
<feature type="region of interest" description="Disordered" evidence="19">
    <location>
        <begin position="209"/>
        <end position="263"/>
    </location>
</feature>
<keyword evidence="20" id="KW-0472">Membrane</keyword>
<dbReference type="GO" id="GO:0061630">
    <property type="term" value="F:ubiquitin protein ligase activity"/>
    <property type="evidence" value="ECO:0007669"/>
    <property type="project" value="UniProtKB-EC"/>
</dbReference>
<evidence type="ECO:0000256" key="17">
    <source>
        <dbReference type="ARBA" id="ARBA00077264"/>
    </source>
</evidence>
<feature type="compositionally biased region" description="Polar residues" evidence="19">
    <location>
        <begin position="154"/>
        <end position="173"/>
    </location>
</feature>
<feature type="region of interest" description="Disordered" evidence="19">
    <location>
        <begin position="141"/>
        <end position="188"/>
    </location>
</feature>
<accession>A0A499FUS9</accession>
<dbReference type="GO" id="GO:0009966">
    <property type="term" value="P:regulation of signal transduction"/>
    <property type="evidence" value="ECO:0007669"/>
    <property type="project" value="UniProtKB-ARBA"/>
</dbReference>
<dbReference type="GO" id="GO:0048511">
    <property type="term" value="P:rhythmic process"/>
    <property type="evidence" value="ECO:0007669"/>
    <property type="project" value="UniProtKB-KW"/>
</dbReference>
<dbReference type="CDD" id="cd00078">
    <property type="entry name" value="HECTc"/>
    <property type="match status" value="1"/>
</dbReference>
<keyword evidence="6" id="KW-0597">Phosphoprotein</keyword>
<evidence type="ECO:0000256" key="13">
    <source>
        <dbReference type="ARBA" id="ARBA00023108"/>
    </source>
</evidence>
<feature type="domain" description="HECT" evidence="21">
    <location>
        <begin position="698"/>
        <end position="1027"/>
    </location>
</feature>
<feature type="active site" description="Glycyl thioester intermediate" evidence="18">
    <location>
        <position position="995"/>
    </location>
</feature>
<dbReference type="PROSITE" id="PS50237">
    <property type="entry name" value="HECT"/>
    <property type="match status" value="1"/>
</dbReference>
<keyword evidence="9" id="KW-0863">Zinc-finger</keyword>
<evidence type="ECO:0000256" key="8">
    <source>
        <dbReference type="ARBA" id="ARBA00022723"/>
    </source>
</evidence>
<dbReference type="Gene3D" id="3.90.1750.10">
    <property type="entry name" value="Hect, E3 ligase catalytic domains"/>
    <property type="match status" value="1"/>
</dbReference>
<evidence type="ECO:0000256" key="9">
    <source>
        <dbReference type="ARBA" id="ARBA00022771"/>
    </source>
</evidence>